<accession>A0AAV2LE82</accession>
<dbReference type="AlphaFoldDB" id="A0AAV2LE82"/>
<dbReference type="EMBL" id="OZ035844">
    <property type="protein sequence ID" value="CAL1597642.1"/>
    <property type="molecule type" value="Genomic_DNA"/>
</dbReference>
<dbReference type="Proteomes" id="UP001497482">
    <property type="component" value="Chromosome 22"/>
</dbReference>
<name>A0AAV2LE82_KNICA</name>
<reference evidence="2 3" key="1">
    <citation type="submission" date="2024-04" db="EMBL/GenBank/DDBJ databases">
        <authorList>
            <person name="Waldvogel A.-M."/>
            <person name="Schoenle A."/>
        </authorList>
    </citation>
    <scope>NUCLEOTIDE SEQUENCE [LARGE SCALE GENOMIC DNA]</scope>
</reference>
<evidence type="ECO:0000313" key="2">
    <source>
        <dbReference type="EMBL" id="CAL1597642.1"/>
    </source>
</evidence>
<sequence>MDESVPAAHLCSSQMECDVLAAPVIAGCVRTVKTKPRPRRLRTIGPQVVQGPPRPETDEERRGGGKVYTQTSDFRM</sequence>
<organism evidence="2 3">
    <name type="scientific">Knipowitschia caucasica</name>
    <name type="common">Caucasian dwarf goby</name>
    <name type="synonym">Pomatoschistus caucasicus</name>
    <dbReference type="NCBI Taxonomy" id="637954"/>
    <lineage>
        <taxon>Eukaryota</taxon>
        <taxon>Metazoa</taxon>
        <taxon>Chordata</taxon>
        <taxon>Craniata</taxon>
        <taxon>Vertebrata</taxon>
        <taxon>Euteleostomi</taxon>
        <taxon>Actinopterygii</taxon>
        <taxon>Neopterygii</taxon>
        <taxon>Teleostei</taxon>
        <taxon>Neoteleostei</taxon>
        <taxon>Acanthomorphata</taxon>
        <taxon>Gobiaria</taxon>
        <taxon>Gobiiformes</taxon>
        <taxon>Gobioidei</taxon>
        <taxon>Gobiidae</taxon>
        <taxon>Gobiinae</taxon>
        <taxon>Knipowitschia</taxon>
    </lineage>
</organism>
<protein>
    <submittedName>
        <fullName evidence="2">Uncharacterized protein</fullName>
    </submittedName>
</protein>
<feature type="region of interest" description="Disordered" evidence="1">
    <location>
        <begin position="39"/>
        <end position="76"/>
    </location>
</feature>
<evidence type="ECO:0000313" key="3">
    <source>
        <dbReference type="Proteomes" id="UP001497482"/>
    </source>
</evidence>
<proteinExistence type="predicted"/>
<evidence type="ECO:0000256" key="1">
    <source>
        <dbReference type="SAM" id="MobiDB-lite"/>
    </source>
</evidence>
<gene>
    <name evidence="2" type="ORF">KC01_LOCUS26137</name>
</gene>
<keyword evidence="3" id="KW-1185">Reference proteome</keyword>